<dbReference type="InterPro" id="IPR007456">
    <property type="entry name" value="Smg"/>
</dbReference>
<organism evidence="1">
    <name type="scientific">Caldithrix abyssi</name>
    <dbReference type="NCBI Taxonomy" id="187145"/>
    <lineage>
        <taxon>Bacteria</taxon>
        <taxon>Pseudomonadati</taxon>
        <taxon>Calditrichota</taxon>
        <taxon>Calditrichia</taxon>
        <taxon>Calditrichales</taxon>
        <taxon>Calditrichaceae</taxon>
        <taxon>Caldithrix</taxon>
    </lineage>
</organism>
<dbReference type="AlphaFoldDB" id="A0A7V5PR73"/>
<name>A0A7V5PR73_CALAY</name>
<dbReference type="EMBL" id="DROD01000595">
    <property type="protein sequence ID" value="HHJ53387.1"/>
    <property type="molecule type" value="Genomic_DNA"/>
</dbReference>
<dbReference type="Proteomes" id="UP000886124">
    <property type="component" value="Unassembled WGS sequence"/>
</dbReference>
<reference evidence="1" key="1">
    <citation type="journal article" date="2020" name="mSystems">
        <title>Genome- and Community-Level Interaction Insights into Carbon Utilization and Element Cycling Functions of Hydrothermarchaeota in Hydrothermal Sediment.</title>
        <authorList>
            <person name="Zhou Z."/>
            <person name="Liu Y."/>
            <person name="Xu W."/>
            <person name="Pan J."/>
            <person name="Luo Z.H."/>
            <person name="Li M."/>
        </authorList>
    </citation>
    <scope>NUCLEOTIDE SEQUENCE [LARGE SCALE GENOMIC DNA]</scope>
    <source>
        <strain evidence="1">HyVt-527</strain>
    </source>
</reference>
<dbReference type="Pfam" id="PF04361">
    <property type="entry name" value="DUF494"/>
    <property type="match status" value="1"/>
</dbReference>
<comment type="caution">
    <text evidence="1">The sequence shown here is derived from an EMBL/GenBank/DDBJ whole genome shotgun (WGS) entry which is preliminary data.</text>
</comment>
<accession>A0A7V5PR73</accession>
<gene>
    <name evidence="1" type="ORF">ENJ89_09355</name>
</gene>
<evidence type="ECO:0000313" key="1">
    <source>
        <dbReference type="EMBL" id="HHJ53387.1"/>
    </source>
</evidence>
<sequence length="154" mass="17929">MEERLVEIIVYLLKEFRHKQQAQNYTKLSEELLSQGYTTDEISLAFKWIANFWQDRSIEEDEFKYLERSARILHDVERLVINPEAYGYLLEMRHLGLLSDMDVESVIDRALSMGTATITIDDIKSIVASIIFGLESKHNSWEGFVFPKGSNTIH</sequence>
<protein>
    <submittedName>
        <fullName evidence="1">DUF494 family protein</fullName>
    </submittedName>
</protein>
<proteinExistence type="predicted"/>